<dbReference type="InterPro" id="IPR016036">
    <property type="entry name" value="Malonyl_transacylase_ACP-bd"/>
</dbReference>
<reference evidence="8" key="1">
    <citation type="journal article" date="2017" name="Nat. Ecol. Evol.">
        <title>Genome expansion and lineage-specific genetic innovations in the forest pathogenic fungi Armillaria.</title>
        <authorList>
            <person name="Sipos G."/>
            <person name="Prasanna A.N."/>
            <person name="Walter M.C."/>
            <person name="O'Connor E."/>
            <person name="Balint B."/>
            <person name="Krizsan K."/>
            <person name="Kiss B."/>
            <person name="Hess J."/>
            <person name="Varga T."/>
            <person name="Slot J."/>
            <person name="Riley R."/>
            <person name="Boka B."/>
            <person name="Rigling D."/>
            <person name="Barry K."/>
            <person name="Lee J."/>
            <person name="Mihaltcheva S."/>
            <person name="LaButti K."/>
            <person name="Lipzen A."/>
            <person name="Waldron R."/>
            <person name="Moloney N.M."/>
            <person name="Sperisen C."/>
            <person name="Kredics L."/>
            <person name="Vagvoelgyi C."/>
            <person name="Patrignani A."/>
            <person name="Fitzpatrick D."/>
            <person name="Nagy I."/>
            <person name="Doyle S."/>
            <person name="Anderson J.B."/>
            <person name="Grigoriev I.V."/>
            <person name="Gueldener U."/>
            <person name="Muensterkoetter M."/>
            <person name="Nagy L.G."/>
        </authorList>
    </citation>
    <scope>NUCLEOTIDE SEQUENCE [LARGE SCALE GENOMIC DNA]</scope>
    <source>
        <strain evidence="8">C18/9</strain>
    </source>
</reference>
<evidence type="ECO:0000256" key="3">
    <source>
        <dbReference type="ARBA" id="ARBA00022553"/>
    </source>
</evidence>
<accession>A0A284R0B7</accession>
<dbReference type="PANTHER" id="PTHR43775">
    <property type="entry name" value="FATTY ACID SYNTHASE"/>
    <property type="match status" value="1"/>
</dbReference>
<dbReference type="InterPro" id="IPR020806">
    <property type="entry name" value="PKS_PP-bd"/>
</dbReference>
<dbReference type="SUPFAM" id="SSF47336">
    <property type="entry name" value="ACP-like"/>
    <property type="match status" value="3"/>
</dbReference>
<dbReference type="OrthoDB" id="5334845at2759"/>
<proteinExistence type="predicted"/>
<dbReference type="InterPro" id="IPR014031">
    <property type="entry name" value="Ketoacyl_synth_C"/>
</dbReference>
<dbReference type="InterPro" id="IPR050091">
    <property type="entry name" value="PKS_NRPS_Biosynth_Enz"/>
</dbReference>
<dbReference type="PROSITE" id="PS52004">
    <property type="entry name" value="KS3_2"/>
    <property type="match status" value="1"/>
</dbReference>
<dbReference type="SMART" id="SM00825">
    <property type="entry name" value="PKS_KS"/>
    <property type="match status" value="1"/>
</dbReference>
<evidence type="ECO:0000259" key="5">
    <source>
        <dbReference type="PROSITE" id="PS50075"/>
    </source>
</evidence>
<protein>
    <recommendedName>
        <fullName evidence="9">Polyketide synthase</fullName>
    </recommendedName>
</protein>
<dbReference type="Gene3D" id="3.40.50.12780">
    <property type="entry name" value="N-terminal domain of ligase-like"/>
    <property type="match status" value="1"/>
</dbReference>
<feature type="domain" description="Carrier" evidence="5">
    <location>
        <begin position="1619"/>
        <end position="1694"/>
    </location>
</feature>
<dbReference type="Gene3D" id="3.40.366.10">
    <property type="entry name" value="Malonyl-Coenzyme A Acyl Carrier Protein, domain 2"/>
    <property type="match status" value="1"/>
</dbReference>
<dbReference type="InterPro" id="IPR009081">
    <property type="entry name" value="PP-bd_ACP"/>
</dbReference>
<dbReference type="Proteomes" id="UP000219338">
    <property type="component" value="Unassembled WGS sequence"/>
</dbReference>
<dbReference type="PANTHER" id="PTHR43775:SF37">
    <property type="entry name" value="SI:DKEY-61P9.11"/>
    <property type="match status" value="1"/>
</dbReference>
<dbReference type="SUPFAM" id="SSF53901">
    <property type="entry name" value="Thiolase-like"/>
    <property type="match status" value="1"/>
</dbReference>
<dbReference type="Pfam" id="PF00698">
    <property type="entry name" value="Acyl_transf_1"/>
    <property type="match status" value="1"/>
</dbReference>
<dbReference type="Pfam" id="PF00501">
    <property type="entry name" value="AMP-binding"/>
    <property type="match status" value="1"/>
</dbReference>
<keyword evidence="4" id="KW-0808">Transferase</keyword>
<dbReference type="GO" id="GO:0006633">
    <property type="term" value="P:fatty acid biosynthetic process"/>
    <property type="evidence" value="ECO:0007669"/>
    <property type="project" value="TreeGrafter"/>
</dbReference>
<dbReference type="Pfam" id="PF00109">
    <property type="entry name" value="ketoacyl-synt"/>
    <property type="match status" value="1"/>
</dbReference>
<dbReference type="CDD" id="cd00833">
    <property type="entry name" value="PKS"/>
    <property type="match status" value="1"/>
</dbReference>
<feature type="domain" description="Ketosynthase family 3 (KS3)" evidence="6">
    <location>
        <begin position="704"/>
        <end position="1127"/>
    </location>
</feature>
<keyword evidence="8" id="KW-1185">Reference proteome</keyword>
<evidence type="ECO:0000259" key="6">
    <source>
        <dbReference type="PROSITE" id="PS52004"/>
    </source>
</evidence>
<dbReference type="Pfam" id="PF23562">
    <property type="entry name" value="AMP-binding_C_3"/>
    <property type="match status" value="1"/>
</dbReference>
<dbReference type="InterPro" id="IPR042099">
    <property type="entry name" value="ANL_N_sf"/>
</dbReference>
<dbReference type="GO" id="GO:0031177">
    <property type="term" value="F:phosphopantetheine binding"/>
    <property type="evidence" value="ECO:0007669"/>
    <property type="project" value="InterPro"/>
</dbReference>
<comment type="pathway">
    <text evidence="1">Secondary metabolite biosynthesis.</text>
</comment>
<gene>
    <name evidence="7" type="ORF">ARMOST_05479</name>
</gene>
<dbReference type="SUPFAM" id="SSF55048">
    <property type="entry name" value="Probable ACP-binding domain of malonyl-CoA ACP transacylase"/>
    <property type="match status" value="1"/>
</dbReference>
<organism evidence="7 8">
    <name type="scientific">Armillaria ostoyae</name>
    <name type="common">Armillaria root rot fungus</name>
    <dbReference type="NCBI Taxonomy" id="47428"/>
    <lineage>
        <taxon>Eukaryota</taxon>
        <taxon>Fungi</taxon>
        <taxon>Dikarya</taxon>
        <taxon>Basidiomycota</taxon>
        <taxon>Agaricomycotina</taxon>
        <taxon>Agaricomycetes</taxon>
        <taxon>Agaricomycetidae</taxon>
        <taxon>Agaricales</taxon>
        <taxon>Marasmiineae</taxon>
        <taxon>Physalacriaceae</taxon>
        <taxon>Armillaria</taxon>
    </lineage>
</organism>
<dbReference type="GO" id="GO:0004312">
    <property type="term" value="F:fatty acid synthase activity"/>
    <property type="evidence" value="ECO:0007669"/>
    <property type="project" value="TreeGrafter"/>
</dbReference>
<dbReference type="Pfam" id="PF22621">
    <property type="entry name" value="CurL-like_PKS_C"/>
    <property type="match status" value="1"/>
</dbReference>
<evidence type="ECO:0000313" key="7">
    <source>
        <dbReference type="EMBL" id="SJL02153.1"/>
    </source>
</evidence>
<dbReference type="Pfam" id="PF00550">
    <property type="entry name" value="PP-binding"/>
    <property type="match status" value="3"/>
</dbReference>
<evidence type="ECO:0000256" key="4">
    <source>
        <dbReference type="ARBA" id="ARBA00022679"/>
    </source>
</evidence>
<dbReference type="Gene3D" id="3.30.70.3290">
    <property type="match status" value="1"/>
</dbReference>
<evidence type="ECO:0000256" key="1">
    <source>
        <dbReference type="ARBA" id="ARBA00005179"/>
    </source>
</evidence>
<feature type="domain" description="Carrier" evidence="5">
    <location>
        <begin position="1714"/>
        <end position="1790"/>
    </location>
</feature>
<dbReference type="STRING" id="47428.A0A284R0B7"/>
<dbReference type="SUPFAM" id="SSF56801">
    <property type="entry name" value="Acetyl-CoA synthetase-like"/>
    <property type="match status" value="1"/>
</dbReference>
<dbReference type="Gene3D" id="3.40.47.10">
    <property type="match status" value="1"/>
</dbReference>
<dbReference type="InterPro" id="IPR014030">
    <property type="entry name" value="Ketoacyl_synth_N"/>
</dbReference>
<keyword evidence="2" id="KW-0596">Phosphopantetheine</keyword>
<dbReference type="Gene3D" id="1.10.1200.10">
    <property type="entry name" value="ACP-like"/>
    <property type="match status" value="3"/>
</dbReference>
<dbReference type="InterPro" id="IPR014043">
    <property type="entry name" value="Acyl_transferase_dom"/>
</dbReference>
<dbReference type="OMA" id="MFAQLRK"/>
<dbReference type="InterPro" id="IPR020841">
    <property type="entry name" value="PKS_Beta-ketoAc_synthase_dom"/>
</dbReference>
<dbReference type="SUPFAM" id="SSF52151">
    <property type="entry name" value="FabD/lysophospholipase-like"/>
    <property type="match status" value="1"/>
</dbReference>
<name>A0A284R0B7_ARMOS</name>
<dbReference type="InterPro" id="IPR000873">
    <property type="entry name" value="AMP-dep_synth/lig_dom"/>
</dbReference>
<dbReference type="Pfam" id="PF02801">
    <property type="entry name" value="Ketoacyl-synt_C"/>
    <property type="match status" value="1"/>
</dbReference>
<feature type="domain" description="Carrier" evidence="5">
    <location>
        <begin position="605"/>
        <end position="680"/>
    </location>
</feature>
<evidence type="ECO:0000256" key="2">
    <source>
        <dbReference type="ARBA" id="ARBA00022450"/>
    </source>
</evidence>
<dbReference type="PROSITE" id="PS50075">
    <property type="entry name" value="CARRIER"/>
    <property type="match status" value="3"/>
</dbReference>
<dbReference type="InterPro" id="IPR016035">
    <property type="entry name" value="Acyl_Trfase/lysoPLipase"/>
</dbReference>
<dbReference type="InterPro" id="IPR016039">
    <property type="entry name" value="Thiolase-like"/>
</dbReference>
<evidence type="ECO:0000313" key="8">
    <source>
        <dbReference type="Proteomes" id="UP000219338"/>
    </source>
</evidence>
<dbReference type="EMBL" id="FUEG01000003">
    <property type="protein sequence ID" value="SJL02153.1"/>
    <property type="molecule type" value="Genomic_DNA"/>
</dbReference>
<dbReference type="InterPro" id="IPR001227">
    <property type="entry name" value="Ac_transferase_dom_sf"/>
</dbReference>
<sequence>MEADGHYSLLDVFLSVAHDSEKSKRNVLECGQDTWTYSDLDIISSALAQDLKAILGCFPKVAVVSENHPYVFALMLAVWKLEGIFIPIDVHVTADLLKGMLRIVAPTCLVIPETDISNQRVASGKVLASDLSAFANCFARMLEIGIHVLSFNVNASTMTALRQKYDPFTQKASLSGCALPYVDRACLYLFTSSASSTANLKCVPLTHTLILSNCRSKLAWWQRVRPEGEMDGIRVLGWAPWSHILAYMQDIGTATLLNAGCYVFASVPSTYPTQLAANGLQGPTMDIIDSLLERRVAAFACVPFILSELKAMCETASSPDDKHQMCLRAEEKVRLVSALQRLMMLECGGAALESDVTRWAIENGISIMVGIGMTETVGTLFAERAQDARSNGYSAQDALIADGIMSLVGSDNEEATFEGELVVKSKLIPHGYIKYRDSSFSVDSDGWVTFKTGDKYQRTPDGRFKWLGRKTDFIQMTSSETLDPRPIEEALCANPSIANACVIGDRFLREPATSVCAIVEIGPEVDMPSSKIDREIANALAPINRGLPPALRIPWSRVLIIRPPQKIPVTRKGDVFRKKIEDMFGSFLGVGVSTEVEVDHETKEDDTEHVVRQVVSNLLGVHDLELLSALSFAELGMTSFMAVSIVNTLNKRIDGLTLPPNACYIHIDLDSLVDAISLEHGHGSIPAELPSKPFPVIESHQHNDKDIVIVGKAFRLPGSLNNTASLWEALLSKNNSVISDIPSDRWDHASFYPHDICFTKAGLVDVAHYDYRFFGLTATEALYVSPTMRLALEVSFEALENANIPLSKLKGTQTAVYVATKDDGFETLLNAEQGYDAYTRFYGTGRAPSTASGRISYLLDINGPSVTVDTACSGGIVCMDQAITFLQSGGADTAIVCSSNTHCWPGSFMFLTAQGMVSPNGRCATFTTDADGYVPSEGAVAFILKTRSAAIRDNDNILAVIKSTDVSHNGRSQGLVAPNVKAQTNLHRSLLRKAGLFPDQINFIEAHGTGTSLGDLSEIQGINNAYASTRPRLAGPLIISASKTVLGHSEPTAGMAGILTALLALEKETVPGLNHLTEHNLNPSLDCSVVPLLIPHESIHIGGAKPHRAAVLSYGFAGTLAGAILEGPPSDVPRPSSNDIQEHPMIFVVSGKTVPALEAYLGRYLAFLRVAKTHDFHDICYTTCVGREHYKYRFSCVARNMADLISQIEHRLTALSTSKQKPRGSLGFMFSGQGTYFPGMAAALAEQYSGFRVLISKFGQAAQERSGYPIDRLLLEVSDTLPETNSGVDQICIFVYQYSVLQWLQSLGIQPKAVLGHSLGEITAAVAAGALSFESALDLVVTRARLLRPRTKDSAGMAAVAASKEEVKGLIETLQLADSLSVAVHNGPRSVVVSGASAEIDALVVAAKERGLKASRLKVDQGFHSPYVDSAVPGLLDWSNKHRSTFLPLNIPLYSTLTGELIPKGRRFVSDHWVNHARKPVQFAAAAAAVDEDRSIGVLVDVGPQPVAWTLLQANNLLNTSAVALFAKAGKDQEMALLTALSYLVQEHNLSPNFHELYSQRHGALKKTDVPTYPFRRVHRYPTFIPSRNQSPAVATVAMPPPRFSVQKNTDVGSQSKESDCRAGLISCLRAILELTPEEEFDLSETLNARGMDSIMFAQLRKRVGEEFDLDIPMIYLSDVFTMEQMVDYLVEQSGSRPTSKHVEIPVNQPLNEEDLRTRLVSCLRNVLEITPDDEELDLSETLNARGVDSIMFAQLRKRVGEGFGVEIPMIYLSDVFTMEDMINFLISERS</sequence>
<keyword evidence="3" id="KW-0597">Phosphoprotein</keyword>
<dbReference type="SMART" id="SM00823">
    <property type="entry name" value="PKS_PP"/>
    <property type="match status" value="3"/>
</dbReference>
<dbReference type="InterPro" id="IPR036736">
    <property type="entry name" value="ACP-like_sf"/>
</dbReference>
<evidence type="ECO:0008006" key="9">
    <source>
        <dbReference type="Google" id="ProtNLM"/>
    </source>
</evidence>
<dbReference type="SMART" id="SM00827">
    <property type="entry name" value="PKS_AT"/>
    <property type="match status" value="1"/>
</dbReference>